<reference evidence="2" key="1">
    <citation type="submission" date="2020-11" db="EMBL/GenBank/DDBJ databases">
        <authorList>
            <person name="Tran Van P."/>
        </authorList>
    </citation>
    <scope>NUCLEOTIDE SEQUENCE</scope>
</reference>
<organism evidence="2">
    <name type="scientific">Darwinula stevensoni</name>
    <dbReference type="NCBI Taxonomy" id="69355"/>
    <lineage>
        <taxon>Eukaryota</taxon>
        <taxon>Metazoa</taxon>
        <taxon>Ecdysozoa</taxon>
        <taxon>Arthropoda</taxon>
        <taxon>Crustacea</taxon>
        <taxon>Oligostraca</taxon>
        <taxon>Ostracoda</taxon>
        <taxon>Podocopa</taxon>
        <taxon>Podocopida</taxon>
        <taxon>Darwinulocopina</taxon>
        <taxon>Darwinuloidea</taxon>
        <taxon>Darwinulidae</taxon>
        <taxon>Darwinula</taxon>
    </lineage>
</organism>
<keyword evidence="1" id="KW-0812">Transmembrane</keyword>
<feature type="transmembrane region" description="Helical" evidence="1">
    <location>
        <begin position="21"/>
        <end position="40"/>
    </location>
</feature>
<evidence type="ECO:0000313" key="3">
    <source>
        <dbReference type="Proteomes" id="UP000677054"/>
    </source>
</evidence>
<name>A0A7R9AD06_9CRUS</name>
<feature type="transmembrane region" description="Helical" evidence="1">
    <location>
        <begin position="46"/>
        <end position="67"/>
    </location>
</feature>
<dbReference type="EMBL" id="LR903457">
    <property type="protein sequence ID" value="CAD7251920.1"/>
    <property type="molecule type" value="Genomic_DNA"/>
</dbReference>
<accession>A0A7R9AD06</accession>
<protein>
    <submittedName>
        <fullName evidence="2">Uncharacterized protein</fullName>
    </submittedName>
</protein>
<evidence type="ECO:0000313" key="2">
    <source>
        <dbReference type="EMBL" id="CAD7251920.1"/>
    </source>
</evidence>
<sequence length="257" mass="29341">MSPEDYKQWRRFHKRKVKWRYLMLVAVLLGIAGMIIRLTMGGETVGYVSMAFIVVGPLAVFLVAYIFDSFDIRYRKPRCRAAGVDPMLYMFPNVPFLFVDSEDLPALNRIWYVGLPEDVTPQGAKRIKCRVHRNALETIRGKFWNIKTTDPAPNQGVPPFVVKVDSLGDRPDMVEAVLWDPSSVPPPAPPARAHSSRARMGRIIDYASRLFQQQQESNRNVQLIPLEVRTPRSQCDMPPSYEEVMQSSAPLMSMSRE</sequence>
<keyword evidence="1" id="KW-1133">Transmembrane helix</keyword>
<evidence type="ECO:0000256" key="1">
    <source>
        <dbReference type="SAM" id="Phobius"/>
    </source>
</evidence>
<keyword evidence="1" id="KW-0472">Membrane</keyword>
<dbReference type="Proteomes" id="UP000677054">
    <property type="component" value="Unassembled WGS sequence"/>
</dbReference>
<dbReference type="EMBL" id="CAJPEV010003940">
    <property type="protein sequence ID" value="CAG0900848.1"/>
    <property type="molecule type" value="Genomic_DNA"/>
</dbReference>
<proteinExistence type="predicted"/>
<gene>
    <name evidence="2" type="ORF">DSTB1V02_LOCUS11681</name>
</gene>
<keyword evidence="3" id="KW-1185">Reference proteome</keyword>
<dbReference type="AlphaFoldDB" id="A0A7R9AD06"/>